<comment type="caution">
    <text evidence="2">The sequence shown here is derived from an EMBL/GenBank/DDBJ whole genome shotgun (WGS) entry which is preliminary data.</text>
</comment>
<dbReference type="CDD" id="cd22231">
    <property type="entry name" value="RHH_NikR_HicB-like"/>
    <property type="match status" value="1"/>
</dbReference>
<dbReference type="InterPro" id="IPR002145">
    <property type="entry name" value="CopG"/>
</dbReference>
<accession>A0A5C7EVM7</accession>
<dbReference type="InterPro" id="IPR013321">
    <property type="entry name" value="Arc_rbn_hlx_hlx"/>
</dbReference>
<reference evidence="2 3" key="1">
    <citation type="submission" date="2019-08" db="EMBL/GenBank/DDBJ databases">
        <title>Pelomicrobium methylotrophicum gen. nov., sp. nov. a moderately thermophilic, facultatively anaerobic, lithoautotrophic and methylotrophic bacterium isolated from a terrestrial mud volcano.</title>
        <authorList>
            <person name="Slobodkina G.B."/>
            <person name="Merkel A.Y."/>
            <person name="Slobodkin A.I."/>
        </authorList>
    </citation>
    <scope>NUCLEOTIDE SEQUENCE [LARGE SCALE GENOMIC DNA]</scope>
    <source>
        <strain evidence="2 3">SM250</strain>
    </source>
</reference>
<dbReference type="GO" id="GO:0006355">
    <property type="term" value="P:regulation of DNA-templated transcription"/>
    <property type="evidence" value="ECO:0007669"/>
    <property type="project" value="InterPro"/>
</dbReference>
<protein>
    <submittedName>
        <fullName evidence="2">Ribbon-helix-helix protein, CopG family</fullName>
    </submittedName>
</protein>
<proteinExistence type="predicted"/>
<dbReference type="Proteomes" id="UP000321201">
    <property type="component" value="Unassembled WGS sequence"/>
</dbReference>
<dbReference type="AlphaFoldDB" id="A0A5C7EVM7"/>
<name>A0A5C7EVM7_9PROT</name>
<dbReference type="OrthoDB" id="9800125at2"/>
<evidence type="ECO:0000313" key="3">
    <source>
        <dbReference type="Proteomes" id="UP000321201"/>
    </source>
</evidence>
<dbReference type="EMBL" id="VPFL01000017">
    <property type="protein sequence ID" value="TXF11106.1"/>
    <property type="molecule type" value="Genomic_DNA"/>
</dbReference>
<keyword evidence="3" id="KW-1185">Reference proteome</keyword>
<gene>
    <name evidence="2" type="ORF">FR698_12030</name>
</gene>
<sequence>MASKAKIAITIDEPILARIDRLVAERVFSSRSQATEAAVEEKIERLERGRLARECAKLDPAFEKALAEEGLTQEQDEWPEH</sequence>
<evidence type="ECO:0000259" key="1">
    <source>
        <dbReference type="Pfam" id="PF01402"/>
    </source>
</evidence>
<dbReference type="InParanoid" id="A0A5C7EVM7"/>
<dbReference type="SUPFAM" id="SSF47598">
    <property type="entry name" value="Ribbon-helix-helix"/>
    <property type="match status" value="1"/>
</dbReference>
<evidence type="ECO:0000313" key="2">
    <source>
        <dbReference type="EMBL" id="TXF11106.1"/>
    </source>
</evidence>
<dbReference type="Gene3D" id="1.10.1220.10">
    <property type="entry name" value="Met repressor-like"/>
    <property type="match status" value="1"/>
</dbReference>
<dbReference type="Pfam" id="PF01402">
    <property type="entry name" value="RHH_1"/>
    <property type="match status" value="1"/>
</dbReference>
<feature type="domain" description="Ribbon-helix-helix protein CopG" evidence="1">
    <location>
        <begin position="7"/>
        <end position="45"/>
    </location>
</feature>
<dbReference type="InterPro" id="IPR010985">
    <property type="entry name" value="Ribbon_hlx_hlx"/>
</dbReference>
<organism evidence="2 3">
    <name type="scientific">Pelomicrobium methylotrophicum</name>
    <dbReference type="NCBI Taxonomy" id="2602750"/>
    <lineage>
        <taxon>Bacteria</taxon>
        <taxon>Pseudomonadati</taxon>
        <taxon>Pseudomonadota</taxon>
        <taxon>Hydrogenophilia</taxon>
        <taxon>Hydrogenophilia incertae sedis</taxon>
        <taxon>Pelomicrobium</taxon>
    </lineage>
</organism>